<comment type="subcellular location">
    <subcellularLocation>
        <location evidence="1">Membrane</location>
        <topology evidence="1">Multi-pass membrane protein</topology>
    </subcellularLocation>
</comment>
<evidence type="ECO:0000313" key="7">
    <source>
        <dbReference type="EMBL" id="KAF9880661.1"/>
    </source>
</evidence>
<evidence type="ECO:0000256" key="1">
    <source>
        <dbReference type="ARBA" id="ARBA00004141"/>
    </source>
</evidence>
<accession>A0A9P6IEZ0</accession>
<reference evidence="7" key="2">
    <citation type="submission" date="2020-11" db="EMBL/GenBank/DDBJ databases">
        <title>Whole genome sequencing of Colletotrichum sp.</title>
        <authorList>
            <person name="Li H."/>
        </authorList>
    </citation>
    <scope>NUCLEOTIDE SEQUENCE</scope>
    <source>
        <strain evidence="7">CkLH20</strain>
    </source>
</reference>
<organism evidence="7 8">
    <name type="scientific">Colletotrichum karsti</name>
    <dbReference type="NCBI Taxonomy" id="1095194"/>
    <lineage>
        <taxon>Eukaryota</taxon>
        <taxon>Fungi</taxon>
        <taxon>Dikarya</taxon>
        <taxon>Ascomycota</taxon>
        <taxon>Pezizomycotina</taxon>
        <taxon>Sordariomycetes</taxon>
        <taxon>Hypocreomycetidae</taxon>
        <taxon>Glomerellales</taxon>
        <taxon>Glomerellaceae</taxon>
        <taxon>Colletotrichum</taxon>
        <taxon>Colletotrichum boninense species complex</taxon>
    </lineage>
</organism>
<evidence type="ECO:0000313" key="8">
    <source>
        <dbReference type="Proteomes" id="UP000781932"/>
    </source>
</evidence>
<evidence type="ECO:0000256" key="2">
    <source>
        <dbReference type="ARBA" id="ARBA00007262"/>
    </source>
</evidence>
<dbReference type="InterPro" id="IPR009311">
    <property type="entry name" value="IFI6/IFI27-like"/>
</dbReference>
<dbReference type="Gene3D" id="6.10.110.10">
    <property type="match status" value="1"/>
</dbReference>
<dbReference type="Proteomes" id="UP000781932">
    <property type="component" value="Unassembled WGS sequence"/>
</dbReference>
<evidence type="ECO:0000256" key="5">
    <source>
        <dbReference type="ARBA" id="ARBA00023136"/>
    </source>
</evidence>
<keyword evidence="4 6" id="KW-1133">Transmembrane helix</keyword>
<dbReference type="InterPro" id="IPR038213">
    <property type="entry name" value="IFI6/IFI27-like_sf"/>
</dbReference>
<dbReference type="GeneID" id="62157496"/>
<feature type="transmembrane region" description="Helical" evidence="6">
    <location>
        <begin position="61"/>
        <end position="79"/>
    </location>
</feature>
<evidence type="ECO:0000256" key="3">
    <source>
        <dbReference type="ARBA" id="ARBA00022692"/>
    </source>
</evidence>
<dbReference type="RefSeq" id="XP_038750122.1">
    <property type="nucleotide sequence ID" value="XM_038884422.1"/>
</dbReference>
<dbReference type="EMBL" id="JAATWM020000004">
    <property type="protein sequence ID" value="KAF9880661.1"/>
    <property type="molecule type" value="Genomic_DNA"/>
</dbReference>
<dbReference type="AlphaFoldDB" id="A0A9P6IEZ0"/>
<proteinExistence type="inferred from homology"/>
<keyword evidence="5 6" id="KW-0472">Membrane</keyword>
<feature type="transmembrane region" description="Helical" evidence="6">
    <location>
        <begin position="6"/>
        <end position="24"/>
    </location>
</feature>
<reference evidence="7" key="1">
    <citation type="submission" date="2020-03" db="EMBL/GenBank/DDBJ databases">
        <authorList>
            <person name="He L."/>
        </authorList>
    </citation>
    <scope>NUCLEOTIDE SEQUENCE</scope>
    <source>
        <strain evidence="7">CkLH20</strain>
    </source>
</reference>
<feature type="transmembrane region" description="Helical" evidence="6">
    <location>
        <begin position="31"/>
        <end position="55"/>
    </location>
</feature>
<keyword evidence="8" id="KW-1185">Reference proteome</keyword>
<name>A0A9P6IEZ0_9PEZI</name>
<gene>
    <name evidence="7" type="ORF">CkaCkLH20_01703</name>
</gene>
<protein>
    <submittedName>
        <fullName evidence="7">Uncharacterized protein</fullName>
    </submittedName>
</protein>
<dbReference type="GO" id="GO:0016020">
    <property type="term" value="C:membrane"/>
    <property type="evidence" value="ECO:0007669"/>
    <property type="project" value="UniProtKB-SubCell"/>
</dbReference>
<comment type="caution">
    <text evidence="7">The sequence shown here is derived from an EMBL/GenBank/DDBJ whole genome shotgun (WGS) entry which is preliminary data.</text>
</comment>
<comment type="similarity">
    <text evidence="2">Belongs to the IFI6/IFI27 family.</text>
</comment>
<evidence type="ECO:0000256" key="4">
    <source>
        <dbReference type="ARBA" id="ARBA00022989"/>
    </source>
</evidence>
<evidence type="ECO:0000256" key="6">
    <source>
        <dbReference type="SAM" id="Phobius"/>
    </source>
</evidence>
<keyword evidence="3 6" id="KW-0812">Transmembrane</keyword>
<dbReference type="OrthoDB" id="440424at2759"/>
<sequence length="80" mass="8979">MIVLAWILRWIIKWIIGMIIKYTLKIILKAILGPILVAFGFGPLGPIAGTIAAWWQAWYGGFVPAGSVFSFFQWLAMVIL</sequence>
<dbReference type="Pfam" id="PF06140">
    <property type="entry name" value="Ifi-6-16"/>
    <property type="match status" value="1"/>
</dbReference>